<organism evidence="1 2">
    <name type="scientific">Caerostris extrusa</name>
    <name type="common">Bark spider</name>
    <name type="synonym">Caerostris bankana</name>
    <dbReference type="NCBI Taxonomy" id="172846"/>
    <lineage>
        <taxon>Eukaryota</taxon>
        <taxon>Metazoa</taxon>
        <taxon>Ecdysozoa</taxon>
        <taxon>Arthropoda</taxon>
        <taxon>Chelicerata</taxon>
        <taxon>Arachnida</taxon>
        <taxon>Araneae</taxon>
        <taxon>Araneomorphae</taxon>
        <taxon>Entelegynae</taxon>
        <taxon>Araneoidea</taxon>
        <taxon>Araneidae</taxon>
        <taxon>Caerostris</taxon>
    </lineage>
</organism>
<proteinExistence type="predicted"/>
<dbReference type="EMBL" id="BPLR01016140">
    <property type="protein sequence ID" value="GIY81538.1"/>
    <property type="molecule type" value="Genomic_DNA"/>
</dbReference>
<feature type="non-terminal residue" evidence="1">
    <location>
        <position position="1"/>
    </location>
</feature>
<dbReference type="AlphaFoldDB" id="A0AAV4WGZ1"/>
<sequence>LRIVVVASDPVSAGKVFANSPFNEETKWTNNRSIDSVQVLRNHYILLPLLQESIPEQETEDPELIGSPRD</sequence>
<accession>A0AAV4WGZ1</accession>
<name>A0AAV4WGZ1_CAEEX</name>
<keyword evidence="2" id="KW-1185">Reference proteome</keyword>
<evidence type="ECO:0000313" key="2">
    <source>
        <dbReference type="Proteomes" id="UP001054945"/>
    </source>
</evidence>
<protein>
    <submittedName>
        <fullName evidence="1">Uncharacterized protein</fullName>
    </submittedName>
</protein>
<comment type="caution">
    <text evidence="1">The sequence shown here is derived from an EMBL/GenBank/DDBJ whole genome shotgun (WGS) entry which is preliminary data.</text>
</comment>
<dbReference type="Proteomes" id="UP001054945">
    <property type="component" value="Unassembled WGS sequence"/>
</dbReference>
<gene>
    <name evidence="1" type="ORF">CEXT_284811</name>
</gene>
<reference evidence="1 2" key="1">
    <citation type="submission" date="2021-06" db="EMBL/GenBank/DDBJ databases">
        <title>Caerostris extrusa draft genome.</title>
        <authorList>
            <person name="Kono N."/>
            <person name="Arakawa K."/>
        </authorList>
    </citation>
    <scope>NUCLEOTIDE SEQUENCE [LARGE SCALE GENOMIC DNA]</scope>
</reference>
<evidence type="ECO:0000313" key="1">
    <source>
        <dbReference type="EMBL" id="GIY81538.1"/>
    </source>
</evidence>